<dbReference type="InterPro" id="IPR043136">
    <property type="entry name" value="B30.2/SPRY_sf"/>
</dbReference>
<keyword evidence="2" id="KW-0539">Nucleus</keyword>
<dbReference type="InterPro" id="IPR037353">
    <property type="entry name" value="ASH2"/>
</dbReference>
<dbReference type="SUPFAM" id="SSF49899">
    <property type="entry name" value="Concanavalin A-like lectins/glucanases"/>
    <property type="match status" value="1"/>
</dbReference>
<dbReference type="PANTHER" id="PTHR10598">
    <property type="entry name" value="SET1/ASH2 HISTONE METHYLTRANSFERASE COMPLEX SUBUNIT ASH2"/>
    <property type="match status" value="1"/>
</dbReference>
<evidence type="ECO:0000313" key="5">
    <source>
        <dbReference type="Proteomes" id="UP000825002"/>
    </source>
</evidence>
<proteinExistence type="predicted"/>
<gene>
    <name evidence="4" type="primary">ash2</name>
    <name evidence="4" type="ORF">GZH46_00426</name>
</gene>
<name>A0ABQ7SC79_9ACAR</name>
<comment type="subcellular location">
    <subcellularLocation>
        <location evidence="1">Nucleus</location>
    </subcellularLocation>
</comment>
<dbReference type="SMART" id="SM00449">
    <property type="entry name" value="SPRY"/>
    <property type="match status" value="1"/>
</dbReference>
<sequence>MSDRQSLKSNKNKSILECHPTKDGFKYHCVEDDPLCSGYIEKFLDDSGKRGHIPAFIKRKILIPTVRLSPSDCAQQLKLSDDNMRVTGEKGYCMIRATHSVNRGKWYYEATIESMPALSATRIGWGQVWANLQAPLGYDDYGYSWRSRLGTKFHKAHGKTFDKNGGYREGDTVGCMIELPYGNPTNSTTLEHLPVSVKESAHPIYDKKKTCKMLEEILKPPSKMKKNIGSKIKFYRNGQLIGTAFEDISQGFYFPTISLYRNATVSVNFGAAFKYPPSDCSDYRAMQEAPEVEAIDITLADMIYLVDNKENFEKDFS</sequence>
<evidence type="ECO:0000313" key="4">
    <source>
        <dbReference type="EMBL" id="KAG9511013.1"/>
    </source>
</evidence>
<dbReference type="GO" id="GO:0032259">
    <property type="term" value="P:methylation"/>
    <property type="evidence" value="ECO:0007669"/>
    <property type="project" value="UniProtKB-KW"/>
</dbReference>
<dbReference type="Gene3D" id="2.60.120.920">
    <property type="match status" value="1"/>
</dbReference>
<feature type="non-terminal residue" evidence="4">
    <location>
        <position position="1"/>
    </location>
</feature>
<dbReference type="CDD" id="cd12872">
    <property type="entry name" value="SPRY_Ash2"/>
    <property type="match status" value="1"/>
</dbReference>
<keyword evidence="4" id="KW-0489">Methyltransferase</keyword>
<reference evidence="4 5" key="1">
    <citation type="submission" date="2020-10" db="EMBL/GenBank/DDBJ databases">
        <authorList>
            <person name="Klimov P.B."/>
            <person name="Dyachkov S.M."/>
            <person name="Chetverikov P.E."/>
        </authorList>
    </citation>
    <scope>NUCLEOTIDE SEQUENCE [LARGE SCALE GENOMIC DNA]</scope>
    <source>
        <strain evidence="4">BMOC 18-1129-001#AD2665</strain>
        <tissue evidence="4">Entire mites</tissue>
    </source>
</reference>
<evidence type="ECO:0000256" key="1">
    <source>
        <dbReference type="ARBA" id="ARBA00004123"/>
    </source>
</evidence>
<protein>
    <submittedName>
        <fullName evidence="4">Set1/Ash2 histone methyltransferase complex subunit ASH2</fullName>
    </submittedName>
</protein>
<comment type="caution">
    <text evidence="4">The sequence shown here is derived from an EMBL/GenBank/DDBJ whole genome shotgun (WGS) entry which is preliminary data.</text>
</comment>
<dbReference type="InterPro" id="IPR001870">
    <property type="entry name" value="B30.2/SPRY"/>
</dbReference>
<dbReference type="PANTHER" id="PTHR10598:SF0">
    <property type="entry name" value="SET1_ASH2 HISTONE METHYLTRANSFERASE COMPLEX SUBUNIT ASH2"/>
    <property type="match status" value="1"/>
</dbReference>
<feature type="domain" description="B30.2/SPRY" evidence="3">
    <location>
        <begin position="45"/>
        <end position="274"/>
    </location>
</feature>
<keyword evidence="5" id="KW-1185">Reference proteome</keyword>
<dbReference type="Pfam" id="PF00622">
    <property type="entry name" value="SPRY"/>
    <property type="match status" value="2"/>
</dbReference>
<dbReference type="Proteomes" id="UP000825002">
    <property type="component" value="Unassembled WGS sequence"/>
</dbReference>
<dbReference type="GO" id="GO:0008168">
    <property type="term" value="F:methyltransferase activity"/>
    <property type="evidence" value="ECO:0007669"/>
    <property type="project" value="UniProtKB-KW"/>
</dbReference>
<dbReference type="InterPro" id="IPR003877">
    <property type="entry name" value="SPRY_dom"/>
</dbReference>
<evidence type="ECO:0000259" key="3">
    <source>
        <dbReference type="PROSITE" id="PS50188"/>
    </source>
</evidence>
<accession>A0ABQ7SC79</accession>
<dbReference type="PROSITE" id="PS50188">
    <property type="entry name" value="B302_SPRY"/>
    <property type="match status" value="1"/>
</dbReference>
<keyword evidence="4" id="KW-0808">Transferase</keyword>
<dbReference type="InterPro" id="IPR013320">
    <property type="entry name" value="ConA-like_dom_sf"/>
</dbReference>
<dbReference type="EMBL" id="JAIFTH010000042">
    <property type="protein sequence ID" value="KAG9511013.1"/>
    <property type="molecule type" value="Genomic_DNA"/>
</dbReference>
<organism evidence="4 5">
    <name type="scientific">Fragariocoptes setiger</name>
    <dbReference type="NCBI Taxonomy" id="1670756"/>
    <lineage>
        <taxon>Eukaryota</taxon>
        <taxon>Metazoa</taxon>
        <taxon>Ecdysozoa</taxon>
        <taxon>Arthropoda</taxon>
        <taxon>Chelicerata</taxon>
        <taxon>Arachnida</taxon>
        <taxon>Acari</taxon>
        <taxon>Acariformes</taxon>
        <taxon>Trombidiformes</taxon>
        <taxon>Prostigmata</taxon>
        <taxon>Eupodina</taxon>
        <taxon>Eriophyoidea</taxon>
        <taxon>Phytoptidae</taxon>
        <taxon>Fragariocoptes</taxon>
    </lineage>
</organism>
<evidence type="ECO:0000256" key="2">
    <source>
        <dbReference type="ARBA" id="ARBA00023242"/>
    </source>
</evidence>